<dbReference type="EMBL" id="CAEZWW010000053">
    <property type="protein sequence ID" value="CAB4670366.1"/>
    <property type="molecule type" value="Genomic_DNA"/>
</dbReference>
<proteinExistence type="predicted"/>
<protein>
    <submittedName>
        <fullName evidence="2">Unannotated protein</fullName>
    </submittedName>
</protein>
<organism evidence="2">
    <name type="scientific">freshwater metagenome</name>
    <dbReference type="NCBI Taxonomy" id="449393"/>
    <lineage>
        <taxon>unclassified sequences</taxon>
        <taxon>metagenomes</taxon>
        <taxon>ecological metagenomes</taxon>
    </lineage>
</organism>
<feature type="transmembrane region" description="Helical" evidence="1">
    <location>
        <begin position="250"/>
        <end position="269"/>
    </location>
</feature>
<dbReference type="PROSITE" id="PS51257">
    <property type="entry name" value="PROKAR_LIPOPROTEIN"/>
    <property type="match status" value="1"/>
</dbReference>
<feature type="transmembrane region" description="Helical" evidence="1">
    <location>
        <begin position="78"/>
        <end position="97"/>
    </location>
</feature>
<dbReference type="AlphaFoldDB" id="A0A6J6M8S7"/>
<keyword evidence="1" id="KW-0812">Transmembrane</keyword>
<keyword evidence="1" id="KW-1133">Transmembrane helix</keyword>
<reference evidence="2" key="1">
    <citation type="submission" date="2020-05" db="EMBL/GenBank/DDBJ databases">
        <authorList>
            <person name="Chiriac C."/>
            <person name="Salcher M."/>
            <person name="Ghai R."/>
            <person name="Kavagutti S V."/>
        </authorList>
    </citation>
    <scope>NUCLEOTIDE SEQUENCE</scope>
</reference>
<feature type="transmembrane region" description="Helical" evidence="1">
    <location>
        <begin position="497"/>
        <end position="520"/>
    </location>
</feature>
<feature type="transmembrane region" description="Helical" evidence="1">
    <location>
        <begin position="322"/>
        <end position="340"/>
    </location>
</feature>
<feature type="transmembrane region" description="Helical" evidence="1">
    <location>
        <begin position="347"/>
        <end position="368"/>
    </location>
</feature>
<accession>A0A6J6M8S7</accession>
<feature type="transmembrane region" description="Helical" evidence="1">
    <location>
        <begin position="12"/>
        <end position="40"/>
    </location>
</feature>
<evidence type="ECO:0000256" key="1">
    <source>
        <dbReference type="SAM" id="Phobius"/>
    </source>
</evidence>
<feature type="transmembrane region" description="Helical" evidence="1">
    <location>
        <begin position="388"/>
        <end position="413"/>
    </location>
</feature>
<feature type="transmembrane region" description="Helical" evidence="1">
    <location>
        <begin position="109"/>
        <end position="126"/>
    </location>
</feature>
<feature type="transmembrane region" description="Helical" evidence="1">
    <location>
        <begin position="462"/>
        <end position="485"/>
    </location>
</feature>
<name>A0A6J6M8S7_9ZZZZ</name>
<gene>
    <name evidence="2" type="ORF">UFOPK2310_00580</name>
</gene>
<feature type="transmembrane region" description="Helical" evidence="1">
    <location>
        <begin position="420"/>
        <end position="442"/>
    </location>
</feature>
<keyword evidence="1" id="KW-0472">Membrane</keyword>
<feature type="transmembrane region" description="Helical" evidence="1">
    <location>
        <begin position="52"/>
        <end position="72"/>
    </location>
</feature>
<sequence>MNKTVSRQNVIFAIVAVVSVLLLWLLPPVGFIACCVLLIVLPPWGRTITERALISIVVLLGLVALIFPRAGATAITAMSAHLGLALAVLAVAAARFIPRLARPIPKPTVSDALIGIMLVGTSWWLMSAYVGRSLYGIVSGLFFSGWDNQGHFTTFANTYVIGSTTWPTIDGSVAWNQWYPALHTTMWSLAQLGSQTGAELLDRTSLLWPYVQWSSISFALCLAALAWVAGDLAGRLGPLVNPRSGFIKRWAAPIAIVVFATFALLGSPTGLFNSGFTNFMMGVTVVVVTAYLSARDWHSARGLGWFLIPLGALAAIGLWTPLVLGLIPSGLIVALALWRVRKWLAPVWVIAAGGFVGITAWLQTQAVINSDPGTSAGGLLADLGAIGVGMSAFNIGAALAAPLVVIGLAILLLRGRRAPLALATAGPVLGFTVFAVIAMSGADAGELSRLVSYYVLKSLNAMLLAVAPLIAAMAAVAVCVLLVAVSKTTKGAAKPRAARINVIIGGAIALVIGVTMFGYVGTTTRDFTGGFTSAPGVAAANARSAGVENDLIGESIISAQQAALPYPDKTTMLWDGSGTLPNLWVSTLHGVMSKKQNTFYANLPPFPYGEKTLGHLTLALNLDPSLNLVVLWFRGVSGVMVEELKIDQPDRVTTVKVPMRSSPLCEECSL</sequence>
<evidence type="ECO:0000313" key="2">
    <source>
        <dbReference type="EMBL" id="CAB4670366.1"/>
    </source>
</evidence>
<feature type="transmembrane region" description="Helical" evidence="1">
    <location>
        <begin position="210"/>
        <end position="229"/>
    </location>
</feature>